<dbReference type="InterPro" id="IPR004839">
    <property type="entry name" value="Aminotransferase_I/II_large"/>
</dbReference>
<organism evidence="7 8">
    <name type="scientific">Shewanella putrefaciens</name>
    <name type="common">Pseudomonas putrefaciens</name>
    <dbReference type="NCBI Taxonomy" id="24"/>
    <lineage>
        <taxon>Bacteria</taxon>
        <taxon>Pseudomonadati</taxon>
        <taxon>Pseudomonadota</taxon>
        <taxon>Gammaproteobacteria</taxon>
        <taxon>Alteromonadales</taxon>
        <taxon>Shewanellaceae</taxon>
        <taxon>Shewanella</taxon>
    </lineage>
</organism>
<dbReference type="Proteomes" id="UP000827084">
    <property type="component" value="Chromosome"/>
</dbReference>
<dbReference type="SUPFAM" id="SSF46785">
    <property type="entry name" value="Winged helix' DNA-binding domain"/>
    <property type="match status" value="1"/>
</dbReference>
<dbReference type="CDD" id="cd07377">
    <property type="entry name" value="WHTH_GntR"/>
    <property type="match status" value="1"/>
</dbReference>
<evidence type="ECO:0000256" key="5">
    <source>
        <dbReference type="ARBA" id="ARBA00023163"/>
    </source>
</evidence>
<evidence type="ECO:0000259" key="6">
    <source>
        <dbReference type="PROSITE" id="PS50949"/>
    </source>
</evidence>
<comment type="similarity">
    <text evidence="1">In the C-terminal section; belongs to the class-I pyridoxal-phosphate-dependent aminotransferase family.</text>
</comment>
<dbReference type="InterPro" id="IPR036390">
    <property type="entry name" value="WH_DNA-bd_sf"/>
</dbReference>
<dbReference type="GeneID" id="67443668"/>
<proteinExistence type="inferred from homology"/>
<gene>
    <name evidence="7" type="ORF">K3G22_10370</name>
</gene>
<dbReference type="Pfam" id="PF00155">
    <property type="entry name" value="Aminotran_1_2"/>
    <property type="match status" value="1"/>
</dbReference>
<accession>A0ABX8X6W6</accession>
<dbReference type="EMBL" id="CP080635">
    <property type="protein sequence ID" value="QYX71214.1"/>
    <property type="molecule type" value="Genomic_DNA"/>
</dbReference>
<feature type="domain" description="HTH gntR-type" evidence="6">
    <location>
        <begin position="14"/>
        <end position="82"/>
    </location>
</feature>
<dbReference type="Gene3D" id="1.10.10.10">
    <property type="entry name" value="Winged helix-like DNA-binding domain superfamily/Winged helix DNA-binding domain"/>
    <property type="match status" value="1"/>
</dbReference>
<reference evidence="7 8" key="1">
    <citation type="submission" date="2021-08" db="EMBL/GenBank/DDBJ databases">
        <title>Shewanella putrefaciens YZ-J, complete genome.</title>
        <authorList>
            <person name="Yi Z."/>
        </authorList>
    </citation>
    <scope>NUCLEOTIDE SEQUENCE [LARGE SCALE GENOMIC DNA]</scope>
    <source>
        <strain evidence="7 8">YZ-J</strain>
    </source>
</reference>
<dbReference type="RefSeq" id="WP_025007713.1">
    <property type="nucleotide sequence ID" value="NZ_BMPK01000003.1"/>
</dbReference>
<dbReference type="InterPro" id="IPR015421">
    <property type="entry name" value="PyrdxlP-dep_Trfase_major"/>
</dbReference>
<keyword evidence="2" id="KW-0663">Pyridoxal phosphate</keyword>
<sequence length="454" mass="50622">MGTIWMPDLSAFSGPKYQRLVSAIEQDILNEQLPHGRKLPPQRRLADALGVTIGTVTRAYALAEQRGYVEARIGDGTYVSGSPSPVAELTNVPLNMATCQQPLTDQTSTLSDCLSQLAKDPRKLSQLMGYRASPLDQHQQVFHQWLSQRGIEQKPEQLIFSHGGQQAIFACLSAFLSKGDVLLHEQYSYPGVRICAKQLGITSIGVPLTDEGVDLARFEALVQLHNPKLVYLTLNNQNPTCIQYSHEQRLKLLELSELYEFYIIEDDVNYCLPEEWHIPLWQLAQQKAVPRVIYISSLSKLFSGGLRQGFILVPEALIAPVRLAIHSQCWMVSPLNVEIACQIIKKGNITAARDAIVRQRQSQCIAMGERLGLKQRWRGLNGWLQLPEDIKAHHLVTALAAKGVLIRNGDDFNCHDNFIRLSLGGADNDAQFNLAVECIEATIHSLVQNAYSVV</sequence>
<dbReference type="InterPro" id="IPR051446">
    <property type="entry name" value="HTH_trans_reg/aminotransferase"/>
</dbReference>
<keyword evidence="3" id="KW-0805">Transcription regulation</keyword>
<keyword evidence="8" id="KW-1185">Reference proteome</keyword>
<dbReference type="InterPro" id="IPR000524">
    <property type="entry name" value="Tscrpt_reg_HTH_GntR"/>
</dbReference>
<name>A0ABX8X6W6_SHEPU</name>
<keyword evidence="7" id="KW-0808">Transferase</keyword>
<dbReference type="Gene3D" id="3.40.640.10">
    <property type="entry name" value="Type I PLP-dependent aspartate aminotransferase-like (Major domain)"/>
    <property type="match status" value="1"/>
</dbReference>
<protein>
    <submittedName>
        <fullName evidence="7">PLP-dependent aminotransferase family protein</fullName>
    </submittedName>
</protein>
<dbReference type="SMART" id="SM00345">
    <property type="entry name" value="HTH_GNTR"/>
    <property type="match status" value="1"/>
</dbReference>
<keyword evidence="5" id="KW-0804">Transcription</keyword>
<dbReference type="PANTHER" id="PTHR46577:SF1">
    <property type="entry name" value="HTH-TYPE TRANSCRIPTIONAL REGULATORY PROTEIN GABR"/>
    <property type="match status" value="1"/>
</dbReference>
<evidence type="ECO:0000313" key="7">
    <source>
        <dbReference type="EMBL" id="QYX71214.1"/>
    </source>
</evidence>
<dbReference type="CDD" id="cd00609">
    <property type="entry name" value="AAT_like"/>
    <property type="match status" value="1"/>
</dbReference>
<evidence type="ECO:0000256" key="2">
    <source>
        <dbReference type="ARBA" id="ARBA00022898"/>
    </source>
</evidence>
<dbReference type="PANTHER" id="PTHR46577">
    <property type="entry name" value="HTH-TYPE TRANSCRIPTIONAL REGULATORY PROTEIN GABR"/>
    <property type="match status" value="1"/>
</dbReference>
<keyword evidence="4" id="KW-0238">DNA-binding</keyword>
<dbReference type="PROSITE" id="PS50949">
    <property type="entry name" value="HTH_GNTR"/>
    <property type="match status" value="1"/>
</dbReference>
<keyword evidence="7" id="KW-0032">Aminotransferase</keyword>
<dbReference type="Pfam" id="PF00392">
    <property type="entry name" value="GntR"/>
    <property type="match status" value="1"/>
</dbReference>
<evidence type="ECO:0000256" key="4">
    <source>
        <dbReference type="ARBA" id="ARBA00023125"/>
    </source>
</evidence>
<dbReference type="GO" id="GO:0008483">
    <property type="term" value="F:transaminase activity"/>
    <property type="evidence" value="ECO:0007669"/>
    <property type="project" value="UniProtKB-KW"/>
</dbReference>
<dbReference type="SUPFAM" id="SSF53383">
    <property type="entry name" value="PLP-dependent transferases"/>
    <property type="match status" value="1"/>
</dbReference>
<evidence type="ECO:0000256" key="3">
    <source>
        <dbReference type="ARBA" id="ARBA00023015"/>
    </source>
</evidence>
<evidence type="ECO:0000313" key="8">
    <source>
        <dbReference type="Proteomes" id="UP000827084"/>
    </source>
</evidence>
<dbReference type="InterPro" id="IPR036388">
    <property type="entry name" value="WH-like_DNA-bd_sf"/>
</dbReference>
<evidence type="ECO:0000256" key="1">
    <source>
        <dbReference type="ARBA" id="ARBA00005384"/>
    </source>
</evidence>
<dbReference type="InterPro" id="IPR015424">
    <property type="entry name" value="PyrdxlP-dep_Trfase"/>
</dbReference>